<evidence type="ECO:0000256" key="1">
    <source>
        <dbReference type="PROSITE-ProRule" id="PRU10141"/>
    </source>
</evidence>
<feature type="binding site" evidence="1">
    <location>
        <position position="1660"/>
    </location>
    <ligand>
        <name>ATP</name>
        <dbReference type="ChEBI" id="CHEBI:30616"/>
    </ligand>
</feature>
<feature type="compositionally biased region" description="Pro residues" evidence="2">
    <location>
        <begin position="1201"/>
        <end position="1231"/>
    </location>
</feature>
<dbReference type="PANTHER" id="PTHR44329">
    <property type="entry name" value="SERINE/THREONINE-PROTEIN KINASE TNNI3K-RELATED"/>
    <property type="match status" value="1"/>
</dbReference>
<dbReference type="Proteomes" id="UP000006906">
    <property type="component" value="Chromosome 3"/>
</dbReference>
<dbReference type="Pfam" id="PF07714">
    <property type="entry name" value="PK_Tyr_Ser-Thr"/>
    <property type="match status" value="1"/>
</dbReference>
<dbReference type="InterPro" id="IPR017441">
    <property type="entry name" value="Protein_kinase_ATP_BS"/>
</dbReference>
<feature type="region of interest" description="Disordered" evidence="2">
    <location>
        <begin position="1573"/>
        <end position="1595"/>
    </location>
</feature>
<dbReference type="InParanoid" id="A0A2K3DZR0"/>
<dbReference type="PROSITE" id="PS00109">
    <property type="entry name" value="PROTEIN_KINASE_TYR"/>
    <property type="match status" value="1"/>
</dbReference>
<feature type="compositionally biased region" description="Low complexity" evidence="2">
    <location>
        <begin position="967"/>
        <end position="981"/>
    </location>
</feature>
<feature type="compositionally biased region" description="Pro residues" evidence="2">
    <location>
        <begin position="1003"/>
        <end position="1048"/>
    </location>
</feature>
<dbReference type="GeneID" id="5724944"/>
<dbReference type="Gene3D" id="3.30.200.20">
    <property type="entry name" value="Phosphorylase Kinase, domain 1"/>
    <property type="match status" value="1"/>
</dbReference>
<dbReference type="RefSeq" id="XP_042926671.1">
    <property type="nucleotide sequence ID" value="XM_043061507.1"/>
</dbReference>
<dbReference type="InterPro" id="IPR011009">
    <property type="entry name" value="Kinase-like_dom_sf"/>
</dbReference>
<dbReference type="Gramene" id="PNW86024">
    <property type="protein sequence ID" value="PNW86024"/>
    <property type="gene ID" value="CHLRE_03g206257v5"/>
</dbReference>
<proteinExistence type="predicted"/>
<dbReference type="Pfam" id="PF00069">
    <property type="entry name" value="Pkinase"/>
    <property type="match status" value="1"/>
</dbReference>
<feature type="domain" description="Protein kinase" evidence="3">
    <location>
        <begin position="1633"/>
        <end position="2077"/>
    </location>
</feature>
<dbReference type="KEGG" id="cre:CHLRE_03g206257v5"/>
<feature type="compositionally biased region" description="Low complexity" evidence="2">
    <location>
        <begin position="740"/>
        <end position="768"/>
    </location>
</feature>
<dbReference type="PROSITE" id="PS50011">
    <property type="entry name" value="PROTEIN_KINASE_DOM"/>
    <property type="match status" value="1"/>
</dbReference>
<feature type="compositionally biased region" description="Low complexity" evidence="2">
    <location>
        <begin position="1576"/>
        <end position="1585"/>
    </location>
</feature>
<evidence type="ECO:0000313" key="4">
    <source>
        <dbReference type="EMBL" id="PNW86024.1"/>
    </source>
</evidence>
<dbReference type="EMBL" id="CM008964">
    <property type="protein sequence ID" value="PNW86024.1"/>
    <property type="molecule type" value="Genomic_DNA"/>
</dbReference>
<feature type="region of interest" description="Disordered" evidence="2">
    <location>
        <begin position="690"/>
        <end position="716"/>
    </location>
</feature>
<feature type="region of interest" description="Disordered" evidence="2">
    <location>
        <begin position="1337"/>
        <end position="1385"/>
    </location>
</feature>
<keyword evidence="5" id="KW-1185">Reference proteome</keyword>
<protein>
    <recommendedName>
        <fullName evidence="3">Protein kinase domain-containing protein</fullName>
    </recommendedName>
</protein>
<feature type="compositionally biased region" description="Low complexity" evidence="2">
    <location>
        <begin position="1293"/>
        <end position="1304"/>
    </location>
</feature>
<evidence type="ECO:0000259" key="3">
    <source>
        <dbReference type="PROSITE" id="PS50011"/>
    </source>
</evidence>
<feature type="compositionally biased region" description="Gly residues" evidence="2">
    <location>
        <begin position="773"/>
        <end position="784"/>
    </location>
</feature>
<name>A0A2K3DZR0_CHLRE</name>
<dbReference type="InterPro" id="IPR000719">
    <property type="entry name" value="Prot_kinase_dom"/>
</dbReference>
<dbReference type="GO" id="GO:0005524">
    <property type="term" value="F:ATP binding"/>
    <property type="evidence" value="ECO:0007669"/>
    <property type="project" value="UniProtKB-UniRule"/>
</dbReference>
<dbReference type="STRING" id="3055.A0A2K3DZR0"/>
<gene>
    <name evidence="4" type="ORF">CHLRE_03g206257v5</name>
</gene>
<feature type="compositionally biased region" description="Gly residues" evidence="2">
    <location>
        <begin position="982"/>
        <end position="994"/>
    </location>
</feature>
<feature type="compositionally biased region" description="Basic and acidic residues" evidence="2">
    <location>
        <begin position="1351"/>
        <end position="1361"/>
    </location>
</feature>
<dbReference type="PaxDb" id="3055-EDO98692"/>
<evidence type="ECO:0000256" key="2">
    <source>
        <dbReference type="SAM" id="MobiDB-lite"/>
    </source>
</evidence>
<dbReference type="InterPro" id="IPR008266">
    <property type="entry name" value="Tyr_kinase_AS"/>
</dbReference>
<sequence length="2087" mass="207656">MLQVPVGVFTADSGSLLEVSASEKLALVGAGDGSVLDLRVFGQPAGPGPVVPAFRLLSGDSSLELRNLTLLLPPLPEEAATAATAGSAGALPPSLLAHVIEAVGGGGNRTQVVLRRVTLVAGACSDLDVHRSFFCHDLNRWRARVAAYDEPTILGGTVRYGSRAPGGGLMAVGSAADSGGGDTPPLAQLLDCTVTCDAGVSGGGGTGSSISTPYVASGPSGPWDCMAVTVSDSAGLAALPDLVASQLVLAGATVLVSVEAGAPVRVNPSTWSTIKVRVQTSIFFVGRGRAASLLDLAGLQSKQFADVDSHVMSQGRVGLMDMTLMGLSYPTRALTQLELMAAWVHAVGISGVLAPSLYFHTDGRIAPPEVMAWIKNVRLALPDAEAEWWRNAAPTAAGGTGLPLSSSGWTGPALSDPDTPLNAWVYGAFPPTASPSSRAADPVRPPEREAGPVRIHWLGLRACDYCWIAPLSRVLEAAAVQQVGAAAGSTSSGTVLVAQPAPSPPLALRSTWPLADALGSDVAPKVPLSHVILVVGIRGSPYVEMASACGGSGGSGASSGGDSPALYVMPPADYESVASMYGGSATYTGRLRRSTGLGVSMMPPAGDYYDIAILGEANPSVTLGGSGGSAGSGSRCVLLPPPASQSAPGPTTWDMTDLSDRIRIRLGPPGSSSDGPSLQIQGFTLYNLAPYAQPQPPEPPQPPPQPTAPRPPGQPAINLGEVIAIEINGQPVDISGNVVTGSGSSGTAASEATSTDGGTGGTAIATEGFADGSNGGTATAGGVSGNMDSGSASSGTSTSTSTTVSSGTAVSTSTTSSSSTNDDSSGSTGGSGDATAAAALATSDASTDGVAVGVTLDSGLVTAAPSASTTGPTDVVADGTAVVGGALTQGAELGVVTGGDVVTGGGGSGVGAAVDGAAPGGPLVGGVAVAGVDGAVDPSGDTGGVAGGVAIGEVTGVVETGGGGSGTSTAGGSSGGRWDTGATGGWTGGGGGGVCWTCLLRPTQPPQAPSPPEAPPSPPEAPSPPPQAPSEPPSPPPSPPPPPPPDPTDPYHGLSLALPFFKFDRFSPLLYASPQSSPSAALPPPCRLPPLALVNCNLVVPPPELELLRRLLQEAGRLPAVDGPSGGTEGPQAGTTAAGASRGGGGECYSHSFRRISFLGWSGRDVVVTSQLPDDAPTGLMPDLWRAERPFYSPLLEESCSPPPPAPPSQPFVPTSPPLQPHPASRVPPPASGAAGAGGGERLPDGTLDLPSDATPAGAGFAAVPPAGGAVPGAVPPGVQASSISGESHEGSGRSTSGSRSHSQPAWVVPVAATLAAAGGLLLAVLVAALVVGRSRRRRRQELATKSGKCASDDSTHDMHSRGSSSDQQSPSHRNTRGGTPRGGGWTLVTNLLLSALRSSSVGSGGVRSSRRSCSSSSTPRNAKDAVSLGSTGVGGESGHAVPAGANGVVSMVLESQSEPLPNVQLSAEAAAAIAAAQGSRLWRSLDLSRLLKSPETRSALSRAAAGGAGGAPSSKVVVLSAACRVSPVAAQVVSIRAVAEKQQQQQDRQQQMQVPGCRWTVNGIPQFSSEAATLASPSGTDATGTGTGTGSTGSPAVLASPATGAATVTAEVAAMFAEDEATAGGQKSDEELWLECVIGRGGFGVVYLGTWRGLPVAVKTLVVHEALLGNEGRRRQRAVLEAAVSSALSHANVVQTYAFDVRRLGELPGMGRGRFAPPALEAVAEEEHPEGQESQEKPLEALASPSAHGTEADSVYQLLLIQAYCEGGSLWEGIESSQLYMGLAPDSLGGVLLSLCLALDVAAGMAHVHARGIVHGDLSSGNVLLSARPPVVQAADLHSASAWGFSLGASGDASVDAGLGGTSRAGTGAAGPLARAELLVDGHGGGVNMAGPESEEAQAAAAEAAARALIAGVTLPPVTAKIADFGLSARMGEGQTHASNCWQGTPTYTAPELELEGRLSKAADVYSFGVVLLELLTGQTVDGLLSIACIFASDASTSPPAANGESQAACGVPPLSLTARGGAAHAAAALRSAVPKVLQVPHTCDKEKLASLVQACLSPSPHARPTFMQVLQDLGVIIASLDSSMS</sequence>
<feature type="compositionally biased region" description="Pro residues" evidence="2">
    <location>
        <begin position="693"/>
        <end position="714"/>
    </location>
</feature>
<dbReference type="PROSITE" id="PS00107">
    <property type="entry name" value="PROTEIN_KINASE_ATP"/>
    <property type="match status" value="1"/>
</dbReference>
<feature type="region of interest" description="Disordered" evidence="2">
    <location>
        <begin position="1120"/>
        <end position="1145"/>
    </location>
</feature>
<evidence type="ECO:0000313" key="5">
    <source>
        <dbReference type="Proteomes" id="UP000006906"/>
    </source>
</evidence>
<dbReference type="InterPro" id="IPR051681">
    <property type="entry name" value="Ser/Thr_Kinases-Pseudokinases"/>
</dbReference>
<feature type="region of interest" description="Disordered" evidence="2">
    <location>
        <begin position="1196"/>
        <end position="1304"/>
    </location>
</feature>
<dbReference type="PANTHER" id="PTHR44329:SF214">
    <property type="entry name" value="PROTEIN KINASE DOMAIN-CONTAINING PROTEIN"/>
    <property type="match status" value="1"/>
</dbReference>
<keyword evidence="1" id="KW-0067">ATP-binding</keyword>
<feature type="region of interest" description="Disordered" evidence="2">
    <location>
        <begin position="1401"/>
        <end position="1440"/>
    </location>
</feature>
<reference evidence="4 5" key="1">
    <citation type="journal article" date="2007" name="Science">
        <title>The Chlamydomonas genome reveals the evolution of key animal and plant functions.</title>
        <authorList>
            <person name="Merchant S.S."/>
            <person name="Prochnik S.E."/>
            <person name="Vallon O."/>
            <person name="Harris E.H."/>
            <person name="Karpowicz S.J."/>
            <person name="Witman G.B."/>
            <person name="Terry A."/>
            <person name="Salamov A."/>
            <person name="Fritz-Laylin L.K."/>
            <person name="Marechal-Drouard L."/>
            <person name="Marshall W.F."/>
            <person name="Qu L.H."/>
            <person name="Nelson D.R."/>
            <person name="Sanderfoot A.A."/>
            <person name="Spalding M.H."/>
            <person name="Kapitonov V.V."/>
            <person name="Ren Q."/>
            <person name="Ferris P."/>
            <person name="Lindquist E."/>
            <person name="Shapiro H."/>
            <person name="Lucas S.M."/>
            <person name="Grimwood J."/>
            <person name="Schmutz J."/>
            <person name="Cardol P."/>
            <person name="Cerutti H."/>
            <person name="Chanfreau G."/>
            <person name="Chen C.L."/>
            <person name="Cognat V."/>
            <person name="Croft M.T."/>
            <person name="Dent R."/>
            <person name="Dutcher S."/>
            <person name="Fernandez E."/>
            <person name="Fukuzawa H."/>
            <person name="Gonzalez-Ballester D."/>
            <person name="Gonzalez-Halphen D."/>
            <person name="Hallmann A."/>
            <person name="Hanikenne M."/>
            <person name="Hippler M."/>
            <person name="Inwood W."/>
            <person name="Jabbari K."/>
            <person name="Kalanon M."/>
            <person name="Kuras R."/>
            <person name="Lefebvre P.A."/>
            <person name="Lemaire S.D."/>
            <person name="Lobanov A.V."/>
            <person name="Lohr M."/>
            <person name="Manuell A."/>
            <person name="Meier I."/>
            <person name="Mets L."/>
            <person name="Mittag M."/>
            <person name="Mittelmeier T."/>
            <person name="Moroney J.V."/>
            <person name="Moseley J."/>
            <person name="Napoli C."/>
            <person name="Nedelcu A.M."/>
            <person name="Niyogi K."/>
            <person name="Novoselov S.V."/>
            <person name="Paulsen I.T."/>
            <person name="Pazour G."/>
            <person name="Purton S."/>
            <person name="Ral J.P."/>
            <person name="Riano-Pachon D.M."/>
            <person name="Riekhof W."/>
            <person name="Rymarquis L."/>
            <person name="Schroda M."/>
            <person name="Stern D."/>
            <person name="Umen J."/>
            <person name="Willows R."/>
            <person name="Wilson N."/>
            <person name="Zimmer S.L."/>
            <person name="Allmer J."/>
            <person name="Balk J."/>
            <person name="Bisova K."/>
            <person name="Chen C.J."/>
            <person name="Elias M."/>
            <person name="Gendler K."/>
            <person name="Hauser C."/>
            <person name="Lamb M.R."/>
            <person name="Ledford H."/>
            <person name="Long J.C."/>
            <person name="Minagawa J."/>
            <person name="Page M.D."/>
            <person name="Pan J."/>
            <person name="Pootakham W."/>
            <person name="Roje S."/>
            <person name="Rose A."/>
            <person name="Stahlberg E."/>
            <person name="Terauchi A.M."/>
            <person name="Yang P."/>
            <person name="Ball S."/>
            <person name="Bowler C."/>
            <person name="Dieckmann C.L."/>
            <person name="Gladyshev V.N."/>
            <person name="Green P."/>
            <person name="Jorgensen R."/>
            <person name="Mayfield S."/>
            <person name="Mueller-Roeber B."/>
            <person name="Rajamani S."/>
            <person name="Sayre R.T."/>
            <person name="Brokstein P."/>
            <person name="Dubchak I."/>
            <person name="Goodstein D."/>
            <person name="Hornick L."/>
            <person name="Huang Y.W."/>
            <person name="Jhaveri J."/>
            <person name="Luo Y."/>
            <person name="Martinez D."/>
            <person name="Ngau W.C."/>
            <person name="Otillar B."/>
            <person name="Poliakov A."/>
            <person name="Porter A."/>
            <person name="Szajkowski L."/>
            <person name="Werner G."/>
            <person name="Zhou K."/>
            <person name="Grigoriev I.V."/>
            <person name="Rokhsar D.S."/>
            <person name="Grossman A.R."/>
        </authorList>
    </citation>
    <scope>NUCLEOTIDE SEQUENCE [LARGE SCALE GENOMIC DNA]</scope>
    <source>
        <strain evidence="5">CC-503</strain>
    </source>
</reference>
<accession>A0A2K3DZR0</accession>
<feature type="compositionally biased region" description="Low complexity" evidence="2">
    <location>
        <begin position="788"/>
        <end position="826"/>
    </location>
</feature>
<dbReference type="SUPFAM" id="SSF56112">
    <property type="entry name" value="Protein kinase-like (PK-like)"/>
    <property type="match status" value="1"/>
</dbReference>
<keyword evidence="1" id="KW-0547">Nucleotide-binding</keyword>
<feature type="compositionally biased region" description="Basic and acidic residues" evidence="2">
    <location>
        <begin position="1726"/>
        <end position="1740"/>
    </location>
</feature>
<dbReference type="InterPro" id="IPR001245">
    <property type="entry name" value="Ser-Thr/Tyr_kinase_cat_dom"/>
</dbReference>
<dbReference type="Gene3D" id="1.10.510.10">
    <property type="entry name" value="Transferase(Phosphotransferase) domain 1"/>
    <property type="match status" value="2"/>
</dbReference>
<feature type="region of interest" description="Disordered" evidence="2">
    <location>
        <begin position="958"/>
        <end position="1053"/>
    </location>
</feature>
<feature type="compositionally biased region" description="Low complexity" evidence="2">
    <location>
        <begin position="1362"/>
        <end position="1379"/>
    </location>
</feature>
<dbReference type="GO" id="GO:0007165">
    <property type="term" value="P:signal transduction"/>
    <property type="evidence" value="ECO:0000318"/>
    <property type="project" value="GO_Central"/>
</dbReference>
<feature type="region of interest" description="Disordered" evidence="2">
    <location>
        <begin position="624"/>
        <end position="655"/>
    </location>
</feature>
<dbReference type="GO" id="GO:0004674">
    <property type="term" value="F:protein serine/threonine kinase activity"/>
    <property type="evidence" value="ECO:0000318"/>
    <property type="project" value="GO_Central"/>
</dbReference>
<feature type="compositionally biased region" description="Low complexity" evidence="2">
    <location>
        <begin position="1256"/>
        <end position="1286"/>
    </location>
</feature>
<dbReference type="OrthoDB" id="550142at2759"/>
<feature type="region of interest" description="Disordered" evidence="2">
    <location>
        <begin position="1725"/>
        <end position="1747"/>
    </location>
</feature>
<feature type="region of interest" description="Disordered" evidence="2">
    <location>
        <begin position="736"/>
        <end position="834"/>
    </location>
</feature>
<organism evidence="4 5">
    <name type="scientific">Chlamydomonas reinhardtii</name>
    <name type="common">Chlamydomonas smithii</name>
    <dbReference type="NCBI Taxonomy" id="3055"/>
    <lineage>
        <taxon>Eukaryota</taxon>
        <taxon>Viridiplantae</taxon>
        <taxon>Chlorophyta</taxon>
        <taxon>core chlorophytes</taxon>
        <taxon>Chlorophyceae</taxon>
        <taxon>CS clade</taxon>
        <taxon>Chlamydomonadales</taxon>
        <taxon>Chlamydomonadaceae</taxon>
        <taxon>Chlamydomonas</taxon>
    </lineage>
</organism>